<dbReference type="SUPFAM" id="SSF50249">
    <property type="entry name" value="Nucleic acid-binding proteins"/>
    <property type="match status" value="1"/>
</dbReference>
<feature type="domain" description="ChsH2 rubredoxin-like zinc ribbon" evidence="2">
    <location>
        <begin position="16"/>
        <end position="51"/>
    </location>
</feature>
<organism evidence="3 4">
    <name type="scientific">Dactylosporangium sucinum</name>
    <dbReference type="NCBI Taxonomy" id="1424081"/>
    <lineage>
        <taxon>Bacteria</taxon>
        <taxon>Bacillati</taxon>
        <taxon>Actinomycetota</taxon>
        <taxon>Actinomycetes</taxon>
        <taxon>Micromonosporales</taxon>
        <taxon>Micromonosporaceae</taxon>
        <taxon>Dactylosporangium</taxon>
    </lineage>
</organism>
<dbReference type="Pfam" id="PF01796">
    <property type="entry name" value="OB_ChsH2_C"/>
    <property type="match status" value="1"/>
</dbReference>
<feature type="domain" description="ChsH2 C-terminal OB-fold" evidence="1">
    <location>
        <begin position="53"/>
        <end position="115"/>
    </location>
</feature>
<reference evidence="3" key="2">
    <citation type="submission" date="2020-09" db="EMBL/GenBank/DDBJ databases">
        <authorList>
            <person name="Sun Q."/>
            <person name="Ohkuma M."/>
        </authorList>
    </citation>
    <scope>NUCLEOTIDE SEQUENCE</scope>
    <source>
        <strain evidence="3">JCM 19831</strain>
    </source>
</reference>
<evidence type="ECO:0000259" key="2">
    <source>
        <dbReference type="Pfam" id="PF12172"/>
    </source>
</evidence>
<evidence type="ECO:0000313" key="3">
    <source>
        <dbReference type="EMBL" id="GGM78022.1"/>
    </source>
</evidence>
<reference evidence="3" key="1">
    <citation type="journal article" date="2014" name="Int. J. Syst. Evol. Microbiol.">
        <title>Complete genome sequence of Corynebacterium casei LMG S-19264T (=DSM 44701T), isolated from a smear-ripened cheese.</title>
        <authorList>
            <consortium name="US DOE Joint Genome Institute (JGI-PGF)"/>
            <person name="Walter F."/>
            <person name="Albersmeier A."/>
            <person name="Kalinowski J."/>
            <person name="Ruckert C."/>
        </authorList>
    </citation>
    <scope>NUCLEOTIDE SEQUENCE</scope>
    <source>
        <strain evidence="3">JCM 19831</strain>
    </source>
</reference>
<protein>
    <recommendedName>
        <fullName evidence="5">DUF35 domain-containing protein</fullName>
    </recommendedName>
</protein>
<dbReference type="Proteomes" id="UP000642070">
    <property type="component" value="Unassembled WGS sequence"/>
</dbReference>
<name>A0A917UEZ3_9ACTN</name>
<evidence type="ECO:0000313" key="4">
    <source>
        <dbReference type="Proteomes" id="UP000642070"/>
    </source>
</evidence>
<proteinExistence type="predicted"/>
<dbReference type="EMBL" id="BMPI01000077">
    <property type="protein sequence ID" value="GGM78022.1"/>
    <property type="molecule type" value="Genomic_DNA"/>
</dbReference>
<keyword evidence="4" id="KW-1185">Reference proteome</keyword>
<accession>A0A917UEZ3</accession>
<evidence type="ECO:0008006" key="5">
    <source>
        <dbReference type="Google" id="ProtNLM"/>
    </source>
</evidence>
<comment type="caution">
    <text evidence="3">The sequence shown here is derived from an EMBL/GenBank/DDBJ whole genome shotgun (WGS) entry which is preliminary data.</text>
</comment>
<dbReference type="InterPro" id="IPR052513">
    <property type="entry name" value="Thioester_dehydratase-like"/>
</dbReference>
<gene>
    <name evidence="3" type="ORF">GCM10007977_094380</name>
</gene>
<dbReference type="InterPro" id="IPR012340">
    <property type="entry name" value="NA-bd_OB-fold"/>
</dbReference>
<dbReference type="RefSeq" id="WP_190256603.1">
    <property type="nucleotide sequence ID" value="NZ_BMPI01000077.1"/>
</dbReference>
<dbReference type="Pfam" id="PF12172">
    <property type="entry name" value="zf-ChsH2"/>
    <property type="match status" value="1"/>
</dbReference>
<dbReference type="Gene3D" id="6.10.30.10">
    <property type="match status" value="1"/>
</dbReference>
<dbReference type="AlphaFoldDB" id="A0A917UEZ3"/>
<dbReference type="PANTHER" id="PTHR34075">
    <property type="entry name" value="BLR3430 PROTEIN"/>
    <property type="match status" value="1"/>
</dbReference>
<dbReference type="PANTHER" id="PTHR34075:SF5">
    <property type="entry name" value="BLR3430 PROTEIN"/>
    <property type="match status" value="1"/>
</dbReference>
<sequence>MTWRQPRADRDSAEWWAAVARHELLLQRCDDCAGLRWPPRAMCAGCGGFDWTWRPSAGRGTVASWIRSHRAFAPDLPLPHVTVLVRLADQPDLLLPGGWSGTGDPPVGRAVRLCFADIEPGLSLLSWEAAP</sequence>
<dbReference type="InterPro" id="IPR002878">
    <property type="entry name" value="ChsH2_C"/>
</dbReference>
<dbReference type="InterPro" id="IPR022002">
    <property type="entry name" value="ChsH2_Znr"/>
</dbReference>
<evidence type="ECO:0000259" key="1">
    <source>
        <dbReference type="Pfam" id="PF01796"/>
    </source>
</evidence>